<feature type="site" description="Deprotonates C-terminal active site Cys" evidence="8">
    <location>
        <position position="42"/>
    </location>
</feature>
<dbReference type="Gene3D" id="3.40.30.10">
    <property type="entry name" value="Glutaredoxin"/>
    <property type="match status" value="1"/>
</dbReference>
<evidence type="ECO:0000313" key="12">
    <source>
        <dbReference type="Proteomes" id="UP000037773"/>
    </source>
</evidence>
<reference evidence="11 12" key="1">
    <citation type="submission" date="2015-07" db="EMBL/GenBank/DDBJ databases">
        <authorList>
            <person name="Noorani M."/>
        </authorList>
    </citation>
    <scope>NUCLEOTIDE SEQUENCE [LARGE SCALE GENOMIC DNA]</scope>
    <source>
        <strain evidence="11 12">NRRL B-24567</strain>
    </source>
</reference>
<evidence type="ECO:0000259" key="10">
    <source>
        <dbReference type="PROSITE" id="PS51352"/>
    </source>
</evidence>
<dbReference type="PANTHER" id="PTHR45663:SF11">
    <property type="entry name" value="GEO12009P1"/>
    <property type="match status" value="1"/>
</dbReference>
<feature type="domain" description="Thioredoxin" evidence="10">
    <location>
        <begin position="2"/>
        <end position="125"/>
    </location>
</feature>
<dbReference type="InterPro" id="IPR017937">
    <property type="entry name" value="Thioredoxin_CS"/>
</dbReference>
<evidence type="ECO:0000313" key="11">
    <source>
        <dbReference type="EMBL" id="KOT32585.1"/>
    </source>
</evidence>
<dbReference type="Proteomes" id="UP000037773">
    <property type="component" value="Unassembled WGS sequence"/>
</dbReference>
<proteinExistence type="inferred from homology"/>
<evidence type="ECO:0000256" key="6">
    <source>
        <dbReference type="NCBIfam" id="TIGR01068"/>
    </source>
</evidence>
<dbReference type="CDD" id="cd02947">
    <property type="entry name" value="TRX_family"/>
    <property type="match status" value="1"/>
</dbReference>
<dbReference type="AlphaFoldDB" id="A0A0M8QHJ8"/>
<protein>
    <recommendedName>
        <fullName evidence="6 7">Thioredoxin</fullName>
    </recommendedName>
</protein>
<dbReference type="InterPro" id="IPR036249">
    <property type="entry name" value="Thioredoxin-like_sf"/>
</dbReference>
<keyword evidence="2" id="KW-0813">Transport</keyword>
<evidence type="ECO:0000256" key="8">
    <source>
        <dbReference type="PIRSR" id="PIRSR000077-1"/>
    </source>
</evidence>
<dbReference type="NCBIfam" id="TIGR01068">
    <property type="entry name" value="thioredoxin"/>
    <property type="match status" value="1"/>
</dbReference>
<evidence type="ECO:0000256" key="4">
    <source>
        <dbReference type="ARBA" id="ARBA00023157"/>
    </source>
</evidence>
<comment type="caution">
    <text evidence="11">The sequence shown here is derived from an EMBL/GenBank/DDBJ whole genome shotgun (WGS) entry which is preliminary data.</text>
</comment>
<evidence type="ECO:0000256" key="1">
    <source>
        <dbReference type="ARBA" id="ARBA00008987"/>
    </source>
</evidence>
<dbReference type="InterPro" id="IPR005746">
    <property type="entry name" value="Thioredoxin"/>
</dbReference>
<dbReference type="PIRSF" id="PIRSF000077">
    <property type="entry name" value="Thioredoxin"/>
    <property type="match status" value="1"/>
</dbReference>
<keyword evidence="4 9" id="KW-1015">Disulfide bond</keyword>
<accession>A0A0M8QHJ8</accession>
<name>A0A0M8QHJ8_9ACTN</name>
<comment type="similarity">
    <text evidence="1 7">Belongs to the thioredoxin family.</text>
</comment>
<evidence type="ECO:0000256" key="3">
    <source>
        <dbReference type="ARBA" id="ARBA00022982"/>
    </source>
</evidence>
<evidence type="ECO:0000256" key="5">
    <source>
        <dbReference type="ARBA" id="ARBA00023284"/>
    </source>
</evidence>
<feature type="site" description="Contributes to redox potential value" evidence="8">
    <location>
        <position position="49"/>
    </location>
</feature>
<dbReference type="PANTHER" id="PTHR45663">
    <property type="entry name" value="GEO12009P1"/>
    <property type="match status" value="1"/>
</dbReference>
<keyword evidence="3" id="KW-0249">Electron transport</keyword>
<dbReference type="InterPro" id="IPR013766">
    <property type="entry name" value="Thioredoxin_domain"/>
</dbReference>
<dbReference type="SUPFAM" id="SSF52833">
    <property type="entry name" value="Thioredoxin-like"/>
    <property type="match status" value="1"/>
</dbReference>
<feature type="disulfide bond" description="Redox-active" evidence="9">
    <location>
        <begin position="48"/>
        <end position="51"/>
    </location>
</feature>
<organism evidence="11 12">
    <name type="scientific">Streptomyces caelestis</name>
    <dbReference type="NCBI Taxonomy" id="36816"/>
    <lineage>
        <taxon>Bacteria</taxon>
        <taxon>Bacillati</taxon>
        <taxon>Actinomycetota</taxon>
        <taxon>Actinomycetes</taxon>
        <taxon>Kitasatosporales</taxon>
        <taxon>Streptomycetaceae</taxon>
        <taxon>Streptomyces</taxon>
    </lineage>
</organism>
<feature type="site" description="Contributes to redox potential value" evidence="8">
    <location>
        <position position="50"/>
    </location>
</feature>
<sequence>MTPIRPTHQPVKEPAVAGTLKHVTDDSFEQDVLKSDKPVLVDFWAAWCGPCRQIAPSLEAIAAEYGDKIEIVKLNIDENPATAAKYGVMSIPTLNVYQGGEVAKTIVGAKPKAAIVRDLEDFIAE</sequence>
<evidence type="ECO:0000256" key="9">
    <source>
        <dbReference type="PIRSR" id="PIRSR000077-4"/>
    </source>
</evidence>
<feature type="active site" description="Nucleophile" evidence="8">
    <location>
        <position position="48"/>
    </location>
</feature>
<dbReference type="GO" id="GO:0045454">
    <property type="term" value="P:cell redox homeostasis"/>
    <property type="evidence" value="ECO:0007669"/>
    <property type="project" value="TreeGrafter"/>
</dbReference>
<feature type="active site" description="Nucleophile" evidence="8">
    <location>
        <position position="51"/>
    </location>
</feature>
<gene>
    <name evidence="11" type="ORF">ADK41_29275</name>
</gene>
<evidence type="ECO:0000256" key="7">
    <source>
        <dbReference type="PIRNR" id="PIRNR000077"/>
    </source>
</evidence>
<keyword evidence="5 9" id="KW-0676">Redox-active center</keyword>
<dbReference type="GO" id="GO:0005829">
    <property type="term" value="C:cytosol"/>
    <property type="evidence" value="ECO:0007669"/>
    <property type="project" value="TreeGrafter"/>
</dbReference>
<dbReference type="PROSITE" id="PS51352">
    <property type="entry name" value="THIOREDOXIN_2"/>
    <property type="match status" value="1"/>
</dbReference>
<evidence type="ECO:0000256" key="2">
    <source>
        <dbReference type="ARBA" id="ARBA00022448"/>
    </source>
</evidence>
<dbReference type="FunFam" id="3.40.30.10:FF:000001">
    <property type="entry name" value="Thioredoxin"/>
    <property type="match status" value="1"/>
</dbReference>
<dbReference type="EMBL" id="LGCN01000228">
    <property type="protein sequence ID" value="KOT32585.1"/>
    <property type="molecule type" value="Genomic_DNA"/>
</dbReference>
<keyword evidence="12" id="KW-1185">Reference proteome</keyword>
<dbReference type="PROSITE" id="PS00194">
    <property type="entry name" value="THIOREDOXIN_1"/>
    <property type="match status" value="1"/>
</dbReference>
<dbReference type="Pfam" id="PF00085">
    <property type="entry name" value="Thioredoxin"/>
    <property type="match status" value="1"/>
</dbReference>
<dbReference type="PRINTS" id="PR00421">
    <property type="entry name" value="THIOREDOXIN"/>
</dbReference>
<dbReference type="PATRIC" id="fig|36816.3.peg.6341"/>
<dbReference type="GO" id="GO:0015035">
    <property type="term" value="F:protein-disulfide reductase activity"/>
    <property type="evidence" value="ECO:0007669"/>
    <property type="project" value="UniProtKB-UniRule"/>
</dbReference>